<protein>
    <submittedName>
        <fullName evidence="7">MFS transporter, UMF1 family</fullName>
    </submittedName>
</protein>
<evidence type="ECO:0000256" key="3">
    <source>
        <dbReference type="ARBA" id="ARBA00022692"/>
    </source>
</evidence>
<dbReference type="InterPro" id="IPR024671">
    <property type="entry name" value="Atg22-like"/>
</dbReference>
<dbReference type="Pfam" id="PF11700">
    <property type="entry name" value="ATG22"/>
    <property type="match status" value="1"/>
</dbReference>
<dbReference type="EMBL" id="FOLG01000013">
    <property type="protein sequence ID" value="SFD03175.1"/>
    <property type="molecule type" value="Genomic_DNA"/>
</dbReference>
<reference evidence="7 8" key="1">
    <citation type="submission" date="2016-10" db="EMBL/GenBank/DDBJ databases">
        <authorList>
            <person name="de Groot N.N."/>
        </authorList>
    </citation>
    <scope>NUCLEOTIDE SEQUENCE [LARGE SCALE GENOMIC DNA]</scope>
    <source>
        <strain evidence="7 8">DSM 19548</strain>
    </source>
</reference>
<keyword evidence="5 6" id="KW-0472">Membrane</keyword>
<feature type="transmembrane region" description="Helical" evidence="6">
    <location>
        <begin position="315"/>
        <end position="332"/>
    </location>
</feature>
<dbReference type="OrthoDB" id="9768783at2"/>
<keyword evidence="4 6" id="KW-1133">Transmembrane helix</keyword>
<evidence type="ECO:0000313" key="8">
    <source>
        <dbReference type="Proteomes" id="UP000198728"/>
    </source>
</evidence>
<evidence type="ECO:0000313" key="7">
    <source>
        <dbReference type="EMBL" id="SFD03175.1"/>
    </source>
</evidence>
<dbReference type="InterPro" id="IPR036259">
    <property type="entry name" value="MFS_trans_sf"/>
</dbReference>
<feature type="transmembrane region" description="Helical" evidence="6">
    <location>
        <begin position="194"/>
        <end position="214"/>
    </location>
</feature>
<gene>
    <name evidence="7" type="ORF">SAMN04488094_113116</name>
</gene>
<evidence type="ECO:0000256" key="6">
    <source>
        <dbReference type="SAM" id="Phobius"/>
    </source>
</evidence>
<dbReference type="PANTHER" id="PTHR23519">
    <property type="entry name" value="AUTOPHAGY-RELATED PROTEIN 22"/>
    <property type="match status" value="1"/>
</dbReference>
<feature type="transmembrane region" description="Helical" evidence="6">
    <location>
        <begin position="389"/>
        <end position="410"/>
    </location>
</feature>
<name>A0A1I1P0B4_9RHOB</name>
<feature type="transmembrane region" description="Helical" evidence="6">
    <location>
        <begin position="416"/>
        <end position="435"/>
    </location>
</feature>
<evidence type="ECO:0000256" key="4">
    <source>
        <dbReference type="ARBA" id="ARBA00022989"/>
    </source>
</evidence>
<dbReference type="InterPro" id="IPR050495">
    <property type="entry name" value="ATG22/LtaA_families"/>
</dbReference>
<feature type="transmembrane region" description="Helical" evidence="6">
    <location>
        <begin position="352"/>
        <end position="368"/>
    </location>
</feature>
<feature type="transmembrane region" description="Helical" evidence="6">
    <location>
        <begin position="286"/>
        <end position="303"/>
    </location>
</feature>
<dbReference type="PANTHER" id="PTHR23519:SF1">
    <property type="entry name" value="AUTOPHAGY-RELATED PROTEIN 22"/>
    <property type="match status" value="1"/>
</dbReference>
<keyword evidence="2" id="KW-0813">Transport</keyword>
<feature type="transmembrane region" description="Helical" evidence="6">
    <location>
        <begin position="147"/>
        <end position="167"/>
    </location>
</feature>
<evidence type="ECO:0000256" key="2">
    <source>
        <dbReference type="ARBA" id="ARBA00022448"/>
    </source>
</evidence>
<dbReference type="SUPFAM" id="SSF103473">
    <property type="entry name" value="MFS general substrate transporter"/>
    <property type="match status" value="1"/>
</dbReference>
<feature type="transmembrane region" description="Helical" evidence="6">
    <location>
        <begin position="80"/>
        <end position="100"/>
    </location>
</feature>
<dbReference type="Proteomes" id="UP000198728">
    <property type="component" value="Unassembled WGS sequence"/>
</dbReference>
<sequence>MNGISNRKRLWGWFFFDWASQPYNTLLLTFIFGPYVKDLLADGAEAQAAWGYTIGTAGLLIAILAPFLGAMADRGGHRIAWVWAFSALYVIGAGGVWLARPDGGDLALVLLLFGLGIIGMEFATIFTNSLLPDLGPPEQIGRISGSGWAFGYVGGLIALVLTLLLFAENGSGTTLLGRPPALGLDPASREGTRFVGPFTALWYTVFMVPFFLWVREPSGHAREPVREALRDAWPELRRTLSDLPRTPSLSAYLAASMFYRDALNGLYVFGGLYAAGVLGWSVIDTGIFGILAVIAAAIFAWIGGHADGRFGPKPVITTCVVILTALCVMVVFVSRESVFGMPTDPNSRLPDITFYILGAAIGAAGGALQTASRTMVCRQGDPERMTQAFGLYALTGKATSFLAPLSIGIVSDLTGSQPLGITPLIILFLFGLLLLRWVKQDGERAVCPPSDPSSPQP</sequence>
<comment type="subcellular location">
    <subcellularLocation>
        <location evidence="1">Endomembrane system</location>
        <topology evidence="1">Multi-pass membrane protein</topology>
    </subcellularLocation>
</comment>
<dbReference type="STRING" id="441112.SAMN04488094_113116"/>
<feature type="transmembrane region" description="Helical" evidence="6">
    <location>
        <begin position="48"/>
        <end position="68"/>
    </location>
</feature>
<feature type="transmembrane region" description="Helical" evidence="6">
    <location>
        <begin position="106"/>
        <end position="126"/>
    </location>
</feature>
<dbReference type="GO" id="GO:0012505">
    <property type="term" value="C:endomembrane system"/>
    <property type="evidence" value="ECO:0007669"/>
    <property type="project" value="UniProtKB-SubCell"/>
</dbReference>
<keyword evidence="3 6" id="KW-0812">Transmembrane</keyword>
<evidence type="ECO:0000256" key="5">
    <source>
        <dbReference type="ARBA" id="ARBA00023136"/>
    </source>
</evidence>
<feature type="transmembrane region" description="Helical" evidence="6">
    <location>
        <begin position="12"/>
        <end position="36"/>
    </location>
</feature>
<dbReference type="AlphaFoldDB" id="A0A1I1P0B4"/>
<keyword evidence="8" id="KW-1185">Reference proteome</keyword>
<dbReference type="RefSeq" id="WP_093362189.1">
    <property type="nucleotide sequence ID" value="NZ_FOLG01000013.1"/>
</dbReference>
<feature type="transmembrane region" description="Helical" evidence="6">
    <location>
        <begin position="262"/>
        <end position="280"/>
    </location>
</feature>
<evidence type="ECO:0000256" key="1">
    <source>
        <dbReference type="ARBA" id="ARBA00004127"/>
    </source>
</evidence>
<dbReference type="Gene3D" id="1.20.1250.20">
    <property type="entry name" value="MFS general substrate transporter like domains"/>
    <property type="match status" value="1"/>
</dbReference>
<organism evidence="7 8">
    <name type="scientific">Tropicimonas isoalkanivorans</name>
    <dbReference type="NCBI Taxonomy" id="441112"/>
    <lineage>
        <taxon>Bacteria</taxon>
        <taxon>Pseudomonadati</taxon>
        <taxon>Pseudomonadota</taxon>
        <taxon>Alphaproteobacteria</taxon>
        <taxon>Rhodobacterales</taxon>
        <taxon>Roseobacteraceae</taxon>
        <taxon>Tropicimonas</taxon>
    </lineage>
</organism>
<accession>A0A1I1P0B4</accession>
<proteinExistence type="predicted"/>